<dbReference type="FunFam" id="3.40.50.720:FF:000203">
    <property type="entry name" value="D-3-phosphoglycerate dehydrogenase (SerA)"/>
    <property type="match status" value="1"/>
</dbReference>
<evidence type="ECO:0000256" key="2">
    <source>
        <dbReference type="ARBA" id="ARBA00023002"/>
    </source>
</evidence>
<dbReference type="InterPro" id="IPR050418">
    <property type="entry name" value="D-iso_2-hydroxyacid_DH_PdxB"/>
</dbReference>
<dbReference type="Pfam" id="PF00389">
    <property type="entry name" value="2-Hacid_dh"/>
    <property type="match status" value="1"/>
</dbReference>
<feature type="domain" description="D-isomer specific 2-hydroxyacid dehydrogenase NAD-binding" evidence="6">
    <location>
        <begin position="115"/>
        <end position="300"/>
    </location>
</feature>
<evidence type="ECO:0000313" key="7">
    <source>
        <dbReference type="EMBL" id="QIM10034.1"/>
    </source>
</evidence>
<dbReference type="SUPFAM" id="SSF52283">
    <property type="entry name" value="Formate/glycerate dehydrogenase catalytic domain-like"/>
    <property type="match status" value="1"/>
</dbReference>
<dbReference type="Pfam" id="PF02826">
    <property type="entry name" value="2-Hacid_dh_C"/>
    <property type="match status" value="1"/>
</dbReference>
<dbReference type="GO" id="GO:0051287">
    <property type="term" value="F:NAD binding"/>
    <property type="evidence" value="ECO:0007669"/>
    <property type="project" value="InterPro"/>
</dbReference>
<protein>
    <submittedName>
        <fullName evidence="7">Glycerate dehydrogenase</fullName>
    </submittedName>
</protein>
<dbReference type="InterPro" id="IPR006139">
    <property type="entry name" value="D-isomer_2_OHA_DH_cat_dom"/>
</dbReference>
<sequence length="330" mass="35703">MMNIVELDGYAANPGDIDWQPWREIKTADGGVCTFTVYDRTPAELVAERAAEADIIITNKVLITDELMSRLPRLKYVGILATGYNVIDIGAAHRRNIVVTNIPAYSTASVAQLVFAHILNISNGVARHNRSVHDGEWSRCPDFTYTLSPQTELANKVMGIIGFGNTGRAVAEIAHAFGMKVLLAPSQRDGSTTRNDVPGYAEQAGSLDDFLAKADIVSLHCPLSERTRHIINAKTLSRMKPSAVVINTGRGPLVDETALADALDSGRIAAAGLDVLEEEPPANGSPLLTARNCYITPHIAWATLAARRRLMDIAINNVKAFLRGEPVNVV</sequence>
<dbReference type="InterPro" id="IPR029753">
    <property type="entry name" value="D-isomer_DH_CS"/>
</dbReference>
<dbReference type="InterPro" id="IPR036291">
    <property type="entry name" value="NAD(P)-bd_dom_sf"/>
</dbReference>
<dbReference type="Gene3D" id="3.40.50.720">
    <property type="entry name" value="NAD(P)-binding Rossmann-like Domain"/>
    <property type="match status" value="2"/>
</dbReference>
<name>A0A6G8F177_9BACT</name>
<dbReference type="PANTHER" id="PTHR43761">
    <property type="entry name" value="D-ISOMER SPECIFIC 2-HYDROXYACID DEHYDROGENASE FAMILY PROTEIN (AFU_ORTHOLOGUE AFUA_1G13630)"/>
    <property type="match status" value="1"/>
</dbReference>
<accession>A0A6G8F177</accession>
<gene>
    <name evidence="7" type="ORF">Prevot485_1330</name>
</gene>
<comment type="similarity">
    <text evidence="1 4">Belongs to the D-isomer specific 2-hydroxyacid dehydrogenase family.</text>
</comment>
<dbReference type="InterPro" id="IPR006140">
    <property type="entry name" value="D-isomer_DH_NAD-bd"/>
</dbReference>
<evidence type="ECO:0000256" key="4">
    <source>
        <dbReference type="RuleBase" id="RU003719"/>
    </source>
</evidence>
<keyword evidence="2 4" id="KW-0560">Oxidoreductase</keyword>
<reference evidence="7" key="1">
    <citation type="journal article" date="2020" name="J. ISSAAS">
        <title>Lactobacilli and other gastrointestinal microbiota of Peromyscus leucopus, reservoir host for agents of Lyme disease and other zoonoses in North America.</title>
        <authorList>
            <person name="Milovic A."/>
            <person name="Bassam K."/>
            <person name="Shao H."/>
            <person name="Chatzistamou I."/>
            <person name="Tufts D.M."/>
            <person name="Diuk-Wasser M."/>
            <person name="Barbour A.G."/>
        </authorList>
    </citation>
    <scope>NUCLEOTIDE SEQUENCE</scope>
    <source>
        <strain evidence="7">LL70</strain>
    </source>
</reference>
<organism evidence="7">
    <name type="scientific">uncultured Prevotella sp</name>
    <dbReference type="NCBI Taxonomy" id="159272"/>
    <lineage>
        <taxon>Bacteria</taxon>
        <taxon>Pseudomonadati</taxon>
        <taxon>Bacteroidota</taxon>
        <taxon>Bacteroidia</taxon>
        <taxon>Bacteroidales</taxon>
        <taxon>Prevotellaceae</taxon>
        <taxon>Prevotella</taxon>
        <taxon>environmental samples</taxon>
    </lineage>
</organism>
<feature type="domain" description="D-isomer specific 2-hydroxyacid dehydrogenase catalytic" evidence="5">
    <location>
        <begin position="30"/>
        <end position="327"/>
    </location>
</feature>
<keyword evidence="3" id="KW-0520">NAD</keyword>
<dbReference type="CDD" id="cd12162">
    <property type="entry name" value="2-Hacid_dh_4"/>
    <property type="match status" value="1"/>
</dbReference>
<evidence type="ECO:0000256" key="3">
    <source>
        <dbReference type="ARBA" id="ARBA00023027"/>
    </source>
</evidence>
<dbReference type="AlphaFoldDB" id="A0A6G8F177"/>
<dbReference type="PROSITE" id="PS00671">
    <property type="entry name" value="D_2_HYDROXYACID_DH_3"/>
    <property type="match status" value="1"/>
</dbReference>
<evidence type="ECO:0000256" key="1">
    <source>
        <dbReference type="ARBA" id="ARBA00005854"/>
    </source>
</evidence>
<dbReference type="SUPFAM" id="SSF51735">
    <property type="entry name" value="NAD(P)-binding Rossmann-fold domains"/>
    <property type="match status" value="1"/>
</dbReference>
<evidence type="ECO:0000259" key="6">
    <source>
        <dbReference type="Pfam" id="PF02826"/>
    </source>
</evidence>
<dbReference type="EMBL" id="MN990733">
    <property type="protein sequence ID" value="QIM10034.1"/>
    <property type="molecule type" value="Genomic_DNA"/>
</dbReference>
<dbReference type="PANTHER" id="PTHR43761:SF1">
    <property type="entry name" value="D-ISOMER SPECIFIC 2-HYDROXYACID DEHYDROGENASE CATALYTIC DOMAIN-CONTAINING PROTEIN-RELATED"/>
    <property type="match status" value="1"/>
</dbReference>
<dbReference type="GO" id="GO:0016616">
    <property type="term" value="F:oxidoreductase activity, acting on the CH-OH group of donors, NAD or NADP as acceptor"/>
    <property type="evidence" value="ECO:0007669"/>
    <property type="project" value="InterPro"/>
</dbReference>
<dbReference type="PROSITE" id="PS00670">
    <property type="entry name" value="D_2_HYDROXYACID_DH_2"/>
    <property type="match status" value="1"/>
</dbReference>
<proteinExistence type="inferred from homology"/>
<evidence type="ECO:0000259" key="5">
    <source>
        <dbReference type="Pfam" id="PF00389"/>
    </source>
</evidence>